<keyword evidence="5" id="KW-0762">Sugar transport</keyword>
<dbReference type="PANTHER" id="PTHR30181">
    <property type="entry name" value="MANNITOL PERMEASE IIC COMPONENT"/>
    <property type="match status" value="1"/>
</dbReference>
<evidence type="ECO:0000256" key="8">
    <source>
        <dbReference type="ARBA" id="ARBA00022777"/>
    </source>
</evidence>
<evidence type="ECO:0000256" key="11">
    <source>
        <dbReference type="ARBA" id="ARBA00030962"/>
    </source>
</evidence>
<evidence type="ECO:0000259" key="12">
    <source>
        <dbReference type="PROSITE" id="PS51094"/>
    </source>
</evidence>
<dbReference type="PROSITE" id="PS51094">
    <property type="entry name" value="PTS_EIIA_TYPE_2"/>
    <property type="match status" value="1"/>
</dbReference>
<name>S5DN80_9ACTN</name>
<dbReference type="Pfam" id="PF00359">
    <property type="entry name" value="PTS_EIIA_2"/>
    <property type="match status" value="1"/>
</dbReference>
<dbReference type="GO" id="GO:0005886">
    <property type="term" value="C:plasma membrane"/>
    <property type="evidence" value="ECO:0007669"/>
    <property type="project" value="TreeGrafter"/>
</dbReference>
<organism evidence="13">
    <name type="scientific">Candidatus Actinomarina minuta</name>
    <dbReference type="NCBI Taxonomy" id="1389454"/>
    <lineage>
        <taxon>Bacteria</taxon>
        <taxon>Bacillati</taxon>
        <taxon>Actinomycetota</taxon>
        <taxon>Actinomycetes</taxon>
        <taxon>Candidatus Actinomarinidae</taxon>
        <taxon>Candidatus Actinomarinales</taxon>
        <taxon>Candidatus Actinomarineae</taxon>
        <taxon>Candidatus Actinomarinaceae</taxon>
        <taxon>Candidatus Actinomarina</taxon>
    </lineage>
</organism>
<proteinExistence type="predicted"/>
<evidence type="ECO:0000256" key="3">
    <source>
        <dbReference type="ARBA" id="ARBA00022448"/>
    </source>
</evidence>
<evidence type="ECO:0000256" key="2">
    <source>
        <dbReference type="ARBA" id="ARBA00014783"/>
    </source>
</evidence>
<evidence type="ECO:0000313" key="13">
    <source>
        <dbReference type="EMBL" id="AGQ18913.1"/>
    </source>
</evidence>
<sequence>MSQKSVLIKESILTNKAFLDNKEATIAAGNILLENGYVKKEYIASMLEKLETQSFATYIGNGVAIPHGMAEGSKYVNTTGISVIQVPDGVDWNEEKAYIIVGIAANSDDHMNVLASLADSIEDLEEAKKLWSETSVDKIYELLSENI</sequence>
<dbReference type="GO" id="GO:0016301">
    <property type="term" value="F:kinase activity"/>
    <property type="evidence" value="ECO:0007669"/>
    <property type="project" value="UniProtKB-KW"/>
</dbReference>
<keyword evidence="3" id="KW-0813">Transport</keyword>
<accession>S5DN80</accession>
<evidence type="ECO:0000256" key="5">
    <source>
        <dbReference type="ARBA" id="ARBA00022597"/>
    </source>
</evidence>
<dbReference type="InterPro" id="IPR002178">
    <property type="entry name" value="PTS_EIIA_type-2_dom"/>
</dbReference>
<keyword evidence="7" id="KW-0598">Phosphotransferase system</keyword>
<dbReference type="AlphaFoldDB" id="S5DN80"/>
<evidence type="ECO:0000256" key="10">
    <source>
        <dbReference type="ARBA" id="ARBA00030956"/>
    </source>
</evidence>
<keyword evidence="6 13" id="KW-0808">Transferase</keyword>
<dbReference type="EMBL" id="KC811116">
    <property type="protein sequence ID" value="AGQ18913.1"/>
    <property type="molecule type" value="Genomic_DNA"/>
</dbReference>
<evidence type="ECO:0000256" key="1">
    <source>
        <dbReference type="ARBA" id="ARBA00002434"/>
    </source>
</evidence>
<dbReference type="Gene3D" id="3.40.930.10">
    <property type="entry name" value="Mannitol-specific EII, Chain A"/>
    <property type="match status" value="1"/>
</dbReference>
<dbReference type="PANTHER" id="PTHR30181:SF2">
    <property type="entry name" value="PTS SYSTEM MANNITOL-SPECIFIC EIICBA COMPONENT"/>
    <property type="match status" value="1"/>
</dbReference>
<evidence type="ECO:0000256" key="9">
    <source>
        <dbReference type="ARBA" id="ARBA00029908"/>
    </source>
</evidence>
<evidence type="ECO:0000256" key="4">
    <source>
        <dbReference type="ARBA" id="ARBA00022553"/>
    </source>
</evidence>
<feature type="domain" description="PTS EIIA type-2" evidence="12">
    <location>
        <begin position="5"/>
        <end position="146"/>
    </location>
</feature>
<dbReference type="GO" id="GO:0009401">
    <property type="term" value="P:phosphoenolpyruvate-dependent sugar phosphotransferase system"/>
    <property type="evidence" value="ECO:0007669"/>
    <property type="project" value="UniProtKB-KW"/>
</dbReference>
<protein>
    <recommendedName>
        <fullName evidence="2">Mannitol-specific phosphotransferase enzyme IIA component</fullName>
    </recommendedName>
    <alternativeName>
        <fullName evidence="10">EIIA</fullName>
    </alternativeName>
    <alternativeName>
        <fullName evidence="11">EIII</fullName>
    </alternativeName>
    <alternativeName>
        <fullName evidence="9">PTS system mannitol-specific EIIA component</fullName>
    </alternativeName>
</protein>
<reference evidence="13" key="1">
    <citation type="journal article" date="2013" name="Sci. Rep.">
        <title>Metagenomics uncovers a new group of low GC and ultra-small marine Actinobacteria.</title>
        <authorList>
            <person name="Ghai R."/>
            <person name="Mizuno C.M."/>
            <person name="Picazo A."/>
            <person name="Camacho A."/>
            <person name="Rodriguez-Valera F."/>
        </authorList>
    </citation>
    <scope>NUCLEOTIDE SEQUENCE</scope>
</reference>
<evidence type="ECO:0000256" key="7">
    <source>
        <dbReference type="ARBA" id="ARBA00022683"/>
    </source>
</evidence>
<dbReference type="InterPro" id="IPR016152">
    <property type="entry name" value="PTrfase/Anion_transptr"/>
</dbReference>
<comment type="function">
    <text evidence="1">The phosphoenolpyruvate-dependent sugar phosphotransferase system (sugar PTS), a major carbohydrate active transport system, catalyzes the phosphorylation of incoming sugar substrates concomitantly with their translocation across the cell membrane. The enzyme II CmtAB PTS system is involved in D-mannitol transport.</text>
</comment>
<dbReference type="CDD" id="cd00211">
    <property type="entry name" value="PTS_IIA_fru"/>
    <property type="match status" value="1"/>
</dbReference>
<keyword evidence="4" id="KW-0597">Phosphoprotein</keyword>
<dbReference type="InterPro" id="IPR050893">
    <property type="entry name" value="Sugar_PTS"/>
</dbReference>
<keyword evidence="8" id="KW-0418">Kinase</keyword>
<dbReference type="SUPFAM" id="SSF55804">
    <property type="entry name" value="Phoshotransferase/anion transport protein"/>
    <property type="match status" value="1"/>
</dbReference>
<evidence type="ECO:0000256" key="6">
    <source>
        <dbReference type="ARBA" id="ARBA00022679"/>
    </source>
</evidence>
<dbReference type="GO" id="GO:0090563">
    <property type="term" value="F:protein-phosphocysteine-sugar phosphotransferase activity"/>
    <property type="evidence" value="ECO:0007669"/>
    <property type="project" value="TreeGrafter"/>
</dbReference>